<accession>A0ACC3SUB6</accession>
<evidence type="ECO:0000313" key="1">
    <source>
        <dbReference type="EMBL" id="KAK9234704.1"/>
    </source>
</evidence>
<protein>
    <submittedName>
        <fullName evidence="1">General substrate transporter</fullName>
    </submittedName>
</protein>
<dbReference type="EMBL" id="MU971454">
    <property type="protein sequence ID" value="KAK9234704.1"/>
    <property type="molecule type" value="Genomic_DNA"/>
</dbReference>
<comment type="caution">
    <text evidence="1">The sequence shown here is derived from an EMBL/GenBank/DDBJ whole genome shotgun (WGS) entry which is preliminary data.</text>
</comment>
<gene>
    <name evidence="1" type="ORF">V1525DRAFT_40931</name>
</gene>
<name>A0ACC3SUB6_LIPKO</name>
<evidence type="ECO:0000313" key="2">
    <source>
        <dbReference type="Proteomes" id="UP001433508"/>
    </source>
</evidence>
<dbReference type="Proteomes" id="UP001433508">
    <property type="component" value="Unassembled WGS sequence"/>
</dbReference>
<organism evidence="1 2">
    <name type="scientific">Lipomyces kononenkoae</name>
    <name type="common">Yeast</name>
    <dbReference type="NCBI Taxonomy" id="34357"/>
    <lineage>
        <taxon>Eukaryota</taxon>
        <taxon>Fungi</taxon>
        <taxon>Dikarya</taxon>
        <taxon>Ascomycota</taxon>
        <taxon>Saccharomycotina</taxon>
        <taxon>Lipomycetes</taxon>
        <taxon>Lipomycetales</taxon>
        <taxon>Lipomycetaceae</taxon>
        <taxon>Lipomyces</taxon>
    </lineage>
</organism>
<reference evidence="2" key="1">
    <citation type="journal article" date="2024" name="Front. Bioeng. Biotechnol.">
        <title>Genome-scale model development and genomic sequencing of the oleaginous clade Lipomyces.</title>
        <authorList>
            <person name="Czajka J.J."/>
            <person name="Han Y."/>
            <person name="Kim J."/>
            <person name="Mondo S.J."/>
            <person name="Hofstad B.A."/>
            <person name="Robles A."/>
            <person name="Haridas S."/>
            <person name="Riley R."/>
            <person name="LaButti K."/>
            <person name="Pangilinan J."/>
            <person name="Andreopoulos W."/>
            <person name="Lipzen A."/>
            <person name="Yan J."/>
            <person name="Wang M."/>
            <person name="Ng V."/>
            <person name="Grigoriev I.V."/>
            <person name="Spatafora J.W."/>
            <person name="Magnuson J.K."/>
            <person name="Baker S.E."/>
            <person name="Pomraning K.R."/>
        </authorList>
    </citation>
    <scope>NUCLEOTIDE SEQUENCE [LARGE SCALE GENOMIC DNA]</scope>
    <source>
        <strain evidence="2">CBS 7786</strain>
    </source>
</reference>
<keyword evidence="2" id="KW-1185">Reference proteome</keyword>
<proteinExistence type="predicted"/>
<sequence>MDRERTFLLRLYGDRPCGSKRIRGSWLLYATVLLSCFSFSLVGYDNGLMGGFINGKPFNRVFNYPRPSLLSTVVAIYEVGGGVGAVGVSFVGDRIGRRQSVALGAILMIVGAVLQASAYQLAQMFVGRIISGIGIGIVNSTVPILQAEVSPKASRGLYVAMYCSTLNLGIVTAYWLDFGLSYVDSEIAWRFPTAFQIVYLLAIVWLTFVVPESPRWLTAHGMHDDAVSVLAALTNREIDDPDVVQQYEDILETVIMESAEGSGSWSDFYKSDGLQSCRRLWTAIAIQVFQQLGGINAVIYYATTLFEQSIGFSPKISGLMSGFLQTWMFVASFIPWLLIDRAGRKPLILGGILVEGIVMAVQTALIYQIQHRTDIQQSAAVGAAAMLFVFESAFTIGLQSTGWVYPSEILPLRLRAKGSAISTAANWISNFLVVEITPPAIQNIGYRTYIIFTVFNTCFLPIVWFWFKETKGLSLEDVDCLFADDQTIEMYRIMMSSVQSNDSDQRKADDESENYIEQATSSSQLVF</sequence>